<evidence type="ECO:0000256" key="1">
    <source>
        <dbReference type="SAM" id="Phobius"/>
    </source>
</evidence>
<keyword evidence="1" id="KW-0812">Transmembrane</keyword>
<keyword evidence="3" id="KW-1185">Reference proteome</keyword>
<evidence type="ECO:0000313" key="3">
    <source>
        <dbReference type="Proteomes" id="UP000535937"/>
    </source>
</evidence>
<dbReference type="Proteomes" id="UP000535937">
    <property type="component" value="Unassembled WGS sequence"/>
</dbReference>
<comment type="caution">
    <text evidence="2">The sequence shown here is derived from an EMBL/GenBank/DDBJ whole genome shotgun (WGS) entry which is preliminary data.</text>
</comment>
<feature type="transmembrane region" description="Helical" evidence="1">
    <location>
        <begin position="29"/>
        <end position="48"/>
    </location>
</feature>
<dbReference type="AlphaFoldDB" id="A0A7W4ZAR5"/>
<organism evidence="2 3">
    <name type="scientific">Microbulbifer rhizosphaerae</name>
    <dbReference type="NCBI Taxonomy" id="1562603"/>
    <lineage>
        <taxon>Bacteria</taxon>
        <taxon>Pseudomonadati</taxon>
        <taxon>Pseudomonadota</taxon>
        <taxon>Gammaproteobacteria</taxon>
        <taxon>Cellvibrionales</taxon>
        <taxon>Microbulbiferaceae</taxon>
        <taxon>Microbulbifer</taxon>
    </lineage>
</organism>
<name>A0A7W4ZAR5_9GAMM</name>
<accession>A0A7W4ZAR5</accession>
<keyword evidence="1" id="KW-0472">Membrane</keyword>
<dbReference type="EMBL" id="JACHWZ010000020">
    <property type="protein sequence ID" value="MBB3062831.1"/>
    <property type="molecule type" value="Genomic_DNA"/>
</dbReference>
<sequence>MAAISIRYEATPIAANGRSYKVRAELRRCNLFGTVFLATAVAISNYFARMGLRSGIWSATNNKNRE</sequence>
<protein>
    <submittedName>
        <fullName evidence="2">Uncharacterized protein</fullName>
    </submittedName>
</protein>
<proteinExistence type="predicted"/>
<dbReference type="RefSeq" id="WP_183462461.1">
    <property type="nucleotide sequence ID" value="NZ_JACHWZ010000020.1"/>
</dbReference>
<keyword evidence="1" id="KW-1133">Transmembrane helix</keyword>
<reference evidence="2 3" key="1">
    <citation type="submission" date="2020-08" db="EMBL/GenBank/DDBJ databases">
        <title>Genomic Encyclopedia of Type Strains, Phase III (KMG-III): the genomes of soil and plant-associated and newly described type strains.</title>
        <authorList>
            <person name="Whitman W."/>
        </authorList>
    </citation>
    <scope>NUCLEOTIDE SEQUENCE [LARGE SCALE GENOMIC DNA]</scope>
    <source>
        <strain evidence="2 3">CECT 8799</strain>
    </source>
</reference>
<evidence type="ECO:0000313" key="2">
    <source>
        <dbReference type="EMBL" id="MBB3062831.1"/>
    </source>
</evidence>
<gene>
    <name evidence="2" type="ORF">FHS09_003680</name>
</gene>